<dbReference type="InterPro" id="IPR036138">
    <property type="entry name" value="PBP_dimer_sf"/>
</dbReference>
<feature type="domain" description="Penicillin-binding protein dimerisation" evidence="6">
    <location>
        <begin position="153"/>
        <end position="318"/>
    </location>
</feature>
<evidence type="ECO:0000256" key="4">
    <source>
        <dbReference type="SAM" id="SignalP"/>
    </source>
</evidence>
<dbReference type="GO" id="GO:0008658">
    <property type="term" value="F:penicillin binding"/>
    <property type="evidence" value="ECO:0007669"/>
    <property type="project" value="InterPro"/>
</dbReference>
<dbReference type="Gene3D" id="3.10.450.100">
    <property type="entry name" value="NTF2-like, domain 1"/>
    <property type="match status" value="1"/>
</dbReference>
<dbReference type="Pfam" id="PF00905">
    <property type="entry name" value="Transpeptidase"/>
    <property type="match status" value="1"/>
</dbReference>
<organism evidence="8 9">
    <name type="scientific">Clostridium oryzae</name>
    <dbReference type="NCBI Taxonomy" id="1450648"/>
    <lineage>
        <taxon>Bacteria</taxon>
        <taxon>Bacillati</taxon>
        <taxon>Bacillota</taxon>
        <taxon>Clostridia</taxon>
        <taxon>Eubacteriales</taxon>
        <taxon>Clostridiaceae</taxon>
        <taxon>Clostridium</taxon>
    </lineage>
</organism>
<dbReference type="Pfam" id="PF03717">
    <property type="entry name" value="PBP_dimer"/>
    <property type="match status" value="1"/>
</dbReference>
<dbReference type="EMBL" id="MZGV01000055">
    <property type="protein sequence ID" value="OPJ58492.1"/>
    <property type="molecule type" value="Genomic_DNA"/>
</dbReference>
<comment type="caution">
    <text evidence="8">The sequence shown here is derived from an EMBL/GenBank/DDBJ whole genome shotgun (WGS) entry which is preliminary data.</text>
</comment>
<protein>
    <submittedName>
        <fullName evidence="8">Beta-lactam-inducible penicillin-binding protein</fullName>
    </submittedName>
</protein>
<dbReference type="SUPFAM" id="SSF56519">
    <property type="entry name" value="Penicillin binding protein dimerisation domain"/>
    <property type="match status" value="1"/>
</dbReference>
<dbReference type="InterPro" id="IPR005311">
    <property type="entry name" value="PBP_dimer"/>
</dbReference>
<dbReference type="Gene3D" id="3.30.1390.30">
    <property type="entry name" value="Penicillin-binding protein 2a, domain 3"/>
    <property type="match status" value="1"/>
</dbReference>
<dbReference type="PANTHER" id="PTHR30627:SF25">
    <property type="entry name" value="PENICILLIN-BINDING PROTEIN 3"/>
    <property type="match status" value="1"/>
</dbReference>
<feature type="domain" description="NTF2-like N-terminal transpeptidase" evidence="7">
    <location>
        <begin position="25"/>
        <end position="144"/>
    </location>
</feature>
<evidence type="ECO:0000256" key="2">
    <source>
        <dbReference type="ARBA" id="ARBA00007171"/>
    </source>
</evidence>
<dbReference type="InterPro" id="IPR050515">
    <property type="entry name" value="Beta-lactam/transpept"/>
</dbReference>
<feature type="chain" id="PRO_5038836823" evidence="4">
    <location>
        <begin position="23"/>
        <end position="671"/>
    </location>
</feature>
<dbReference type="Gene3D" id="3.40.710.10">
    <property type="entry name" value="DD-peptidase/beta-lactamase superfamily"/>
    <property type="match status" value="1"/>
</dbReference>
<evidence type="ECO:0000313" key="8">
    <source>
        <dbReference type="EMBL" id="OPJ58492.1"/>
    </source>
</evidence>
<dbReference type="GO" id="GO:0071972">
    <property type="term" value="F:peptidoglycan L,D-transpeptidase activity"/>
    <property type="evidence" value="ECO:0007669"/>
    <property type="project" value="TreeGrafter"/>
</dbReference>
<dbReference type="PROSITE" id="PS51257">
    <property type="entry name" value="PROKAR_LIPOPROTEIN"/>
    <property type="match status" value="1"/>
</dbReference>
<evidence type="ECO:0000259" key="7">
    <source>
        <dbReference type="Pfam" id="PF05223"/>
    </source>
</evidence>
<dbReference type="RefSeq" id="WP_079426980.1">
    <property type="nucleotide sequence ID" value="NZ_MZGV01000055.1"/>
</dbReference>
<accession>A0A1V4IER5</accession>
<comment type="similarity">
    <text evidence="2">Belongs to the transpeptidase family.</text>
</comment>
<feature type="domain" description="Penicillin-binding protein transpeptidase" evidence="5">
    <location>
        <begin position="352"/>
        <end position="666"/>
    </location>
</feature>
<keyword evidence="4" id="KW-0732">Signal</keyword>
<dbReference type="InterPro" id="IPR032710">
    <property type="entry name" value="NTF2-like_dom_sf"/>
</dbReference>
<gene>
    <name evidence="8" type="primary">pbp</name>
    <name evidence="8" type="ORF">CLORY_35590</name>
</gene>
<dbReference type="InterPro" id="IPR012338">
    <property type="entry name" value="Beta-lactam/transpept-like"/>
</dbReference>
<evidence type="ECO:0000256" key="3">
    <source>
        <dbReference type="ARBA" id="ARBA00023136"/>
    </source>
</evidence>
<dbReference type="InterPro" id="IPR001460">
    <property type="entry name" value="PCN-bd_Tpept"/>
</dbReference>
<dbReference type="OrthoDB" id="9766847at2"/>
<dbReference type="SUPFAM" id="SSF54427">
    <property type="entry name" value="NTF2-like"/>
    <property type="match status" value="1"/>
</dbReference>
<feature type="signal peptide" evidence="4">
    <location>
        <begin position="1"/>
        <end position="22"/>
    </location>
</feature>
<dbReference type="AlphaFoldDB" id="A0A1V4IER5"/>
<dbReference type="Gene3D" id="3.90.1310.10">
    <property type="entry name" value="Penicillin-binding protein 2a (Domain 2)"/>
    <property type="match status" value="1"/>
</dbReference>
<evidence type="ECO:0000259" key="5">
    <source>
        <dbReference type="Pfam" id="PF00905"/>
    </source>
</evidence>
<dbReference type="PANTHER" id="PTHR30627">
    <property type="entry name" value="PEPTIDOGLYCAN D,D-TRANSPEPTIDASE"/>
    <property type="match status" value="1"/>
</dbReference>
<dbReference type="InterPro" id="IPR007887">
    <property type="entry name" value="MecA_N"/>
</dbReference>
<name>A0A1V4IER5_9CLOT</name>
<keyword evidence="9" id="KW-1185">Reference proteome</keyword>
<dbReference type="GO" id="GO:0071555">
    <property type="term" value="P:cell wall organization"/>
    <property type="evidence" value="ECO:0007669"/>
    <property type="project" value="TreeGrafter"/>
</dbReference>
<evidence type="ECO:0000313" key="9">
    <source>
        <dbReference type="Proteomes" id="UP000190080"/>
    </source>
</evidence>
<dbReference type="SUPFAM" id="SSF56601">
    <property type="entry name" value="beta-lactamase/transpeptidase-like"/>
    <property type="match status" value="1"/>
</dbReference>
<evidence type="ECO:0000256" key="1">
    <source>
        <dbReference type="ARBA" id="ARBA00004370"/>
    </source>
</evidence>
<dbReference type="GO" id="GO:0005886">
    <property type="term" value="C:plasma membrane"/>
    <property type="evidence" value="ECO:0007669"/>
    <property type="project" value="TreeGrafter"/>
</dbReference>
<sequence>MRKKYLFCVLMIIIVFSMGCSRGDSPKEAFQRYIAAWQKHDYKGMYSALDTYSRKRIEEKEFVSRYTNIYNGIKLSQITITPEYPKVFKKDSNGNTPIPFEVVMNTAAGEIKFKDTAYFIKDTSTKEWRLSWSSKLIFPQLKNDYKVRITTAYGKRGEIKTADGKYLAQNGYIYSVGIVPNKLGKDSKKTKDTIAKILNIDKSFINKRLSAKFVKPYMFIQIDSISMDDERVYKLKQINGVMLQKVPARVYPLKEKAALLTGYVHPITAEELQKLRKEGYDENDIIGKAGLEKIYEKQLKATDGKEIYITDENGDKVKSLAKTVKKDGKDIHLTIDADIQSEVYGQYKASSGAAVVMQPKTGAVLALVSAPGYDPNDFVLGMSSDKWNSLQNNEKKPFLNRFQSTFAPGSTFKPLTAIMGLKTGKLNPNVDAKISGLKWQKDKSWGKYHVTRDETYSGPSNLLNALVYSDNIYFAKAALNIGKENFIDETKKLGIGENIPFEYGLKTSQISSDGTIKSDVQLADSGYGQAQVLINPVQLASIYTSFVNNGNIITPYLNVDTGTPSKIWISHVYSENILNMVFNDMKQIVKNPEGTAHKAYMADLPLAGKTGTAEIKKSQTDTTGTENGWFVAVNTDKPKLLVLEMHENVKHRGGSGYVVPKVKEIFDKFCK</sequence>
<evidence type="ECO:0000259" key="6">
    <source>
        <dbReference type="Pfam" id="PF03717"/>
    </source>
</evidence>
<proteinExistence type="inferred from homology"/>
<reference evidence="8 9" key="1">
    <citation type="submission" date="2017-03" db="EMBL/GenBank/DDBJ databases">
        <title>Genome sequence of Clostridium oryzae DSM 28571.</title>
        <authorList>
            <person name="Poehlein A."/>
            <person name="Daniel R."/>
        </authorList>
    </citation>
    <scope>NUCLEOTIDE SEQUENCE [LARGE SCALE GENOMIC DNA]</scope>
    <source>
        <strain evidence="8 9">DSM 28571</strain>
    </source>
</reference>
<keyword evidence="3" id="KW-0472">Membrane</keyword>
<dbReference type="GO" id="GO:0046677">
    <property type="term" value="P:response to antibiotic"/>
    <property type="evidence" value="ECO:0007669"/>
    <property type="project" value="InterPro"/>
</dbReference>
<dbReference type="Pfam" id="PF05223">
    <property type="entry name" value="MecA_N"/>
    <property type="match status" value="1"/>
</dbReference>
<comment type="subcellular location">
    <subcellularLocation>
        <location evidence="1">Membrane</location>
    </subcellularLocation>
</comment>
<dbReference type="STRING" id="1450648.CLORY_35590"/>
<dbReference type="Proteomes" id="UP000190080">
    <property type="component" value="Unassembled WGS sequence"/>
</dbReference>